<feature type="modified residue" description="4-aspartylphosphate" evidence="2">
    <location>
        <position position="60"/>
    </location>
</feature>
<dbReference type="InterPro" id="IPR050595">
    <property type="entry name" value="Bact_response_regulator"/>
</dbReference>
<dbReference type="Proteomes" id="UP001138661">
    <property type="component" value="Unassembled WGS sequence"/>
</dbReference>
<evidence type="ECO:0000313" key="5">
    <source>
        <dbReference type="Proteomes" id="UP001138661"/>
    </source>
</evidence>
<evidence type="ECO:0000256" key="2">
    <source>
        <dbReference type="PROSITE-ProRule" id="PRU00169"/>
    </source>
</evidence>
<dbReference type="Pfam" id="PF00072">
    <property type="entry name" value="Response_reg"/>
    <property type="match status" value="1"/>
</dbReference>
<dbReference type="PANTHER" id="PTHR44591">
    <property type="entry name" value="STRESS RESPONSE REGULATOR PROTEIN 1"/>
    <property type="match status" value="1"/>
</dbReference>
<dbReference type="CDD" id="cd00156">
    <property type="entry name" value="REC"/>
    <property type="match status" value="1"/>
</dbReference>
<dbReference type="PROSITE" id="PS50110">
    <property type="entry name" value="RESPONSE_REGULATORY"/>
    <property type="match status" value="1"/>
</dbReference>
<keyword evidence="5" id="KW-1185">Reference proteome</keyword>
<feature type="domain" description="Response regulatory" evidence="3">
    <location>
        <begin position="6"/>
        <end position="130"/>
    </location>
</feature>
<dbReference type="PANTHER" id="PTHR44591:SF24">
    <property type="entry name" value="PROTEIN-GLUTAMATE METHYLESTERASE_PROTEIN-GLUTAMINE GLUTAMINASE 1"/>
    <property type="match status" value="1"/>
</dbReference>
<dbReference type="EMBL" id="JAHXDN010000010">
    <property type="protein sequence ID" value="MBW4710660.1"/>
    <property type="molecule type" value="Genomic_DNA"/>
</dbReference>
<dbReference type="GO" id="GO:0000160">
    <property type="term" value="P:phosphorelay signal transduction system"/>
    <property type="evidence" value="ECO:0007669"/>
    <property type="project" value="InterPro"/>
</dbReference>
<dbReference type="RefSeq" id="WP_219507671.1">
    <property type="nucleotide sequence ID" value="NZ_JAHXDN010000010.1"/>
</dbReference>
<accession>A0A9X1FYS0</accession>
<gene>
    <name evidence="4" type="ORF">KX928_22960</name>
</gene>
<organism evidence="4 5">
    <name type="scientific">Roseobacter insulae</name>
    <dbReference type="NCBI Taxonomy" id="2859783"/>
    <lineage>
        <taxon>Bacteria</taxon>
        <taxon>Pseudomonadati</taxon>
        <taxon>Pseudomonadota</taxon>
        <taxon>Alphaproteobacteria</taxon>
        <taxon>Rhodobacterales</taxon>
        <taxon>Roseobacteraceae</taxon>
        <taxon>Roseobacter</taxon>
    </lineage>
</organism>
<reference evidence="4" key="1">
    <citation type="submission" date="2021-07" db="EMBL/GenBank/DDBJ databases">
        <title>Roseobacter insulae sp. nov., isolated from a tidal flat.</title>
        <authorList>
            <person name="Park S."/>
            <person name="Yoon J.-H."/>
        </authorList>
    </citation>
    <scope>NUCLEOTIDE SEQUENCE</scope>
    <source>
        <strain evidence="4">YSTF-M11</strain>
    </source>
</reference>
<evidence type="ECO:0000313" key="4">
    <source>
        <dbReference type="EMBL" id="MBW4710660.1"/>
    </source>
</evidence>
<evidence type="ECO:0000256" key="1">
    <source>
        <dbReference type="ARBA" id="ARBA00022553"/>
    </source>
</evidence>
<evidence type="ECO:0000259" key="3">
    <source>
        <dbReference type="PROSITE" id="PS50110"/>
    </source>
</evidence>
<sequence length="133" mass="14702">MKTLGRVMLVDDDLIDRMASKRLLNKLQLADELQCFPDAEAALYHMESDTAGNTDVILLDVHMPRMNGLELLEAMSASTKVRFSGTIAVMVSAGLTRRLQTGFEEMPYPKTFIGKPLTAEELLATATMIPRAD</sequence>
<comment type="caution">
    <text evidence="4">The sequence shown here is derived from an EMBL/GenBank/DDBJ whole genome shotgun (WGS) entry which is preliminary data.</text>
</comment>
<dbReference type="AlphaFoldDB" id="A0A9X1FYS0"/>
<dbReference type="SMART" id="SM00448">
    <property type="entry name" value="REC"/>
    <property type="match status" value="1"/>
</dbReference>
<proteinExistence type="predicted"/>
<dbReference type="InterPro" id="IPR001789">
    <property type="entry name" value="Sig_transdc_resp-reg_receiver"/>
</dbReference>
<name>A0A9X1FYS0_9RHOB</name>
<protein>
    <submittedName>
        <fullName evidence="4">Response regulator</fullName>
    </submittedName>
</protein>
<keyword evidence="1 2" id="KW-0597">Phosphoprotein</keyword>